<dbReference type="Pfam" id="PF00156">
    <property type="entry name" value="Pribosyltran"/>
    <property type="match status" value="1"/>
</dbReference>
<evidence type="ECO:0000259" key="1">
    <source>
        <dbReference type="Pfam" id="PF00156"/>
    </source>
</evidence>
<keyword evidence="2" id="KW-0808">Transferase</keyword>
<protein>
    <submittedName>
        <fullName evidence="2">Phosphoribosyltransferase</fullName>
    </submittedName>
</protein>
<sequence length="213" mass="23054">MRFQNREQAAQLLAAELTAWRGKHALVLAIPRGGVPMGRIVADALEAELDVVLVRKIGAPHNPEFAIGAVSESGWSQLSDDAVLAGASERYVQQEREHQLEVIRQRRAQYRLVREPISPTGRNVIVLDDGLATGATMLAALHAVRASRPQWLICAVPVASLEALAQVRRQCDEVVCLHATADFHAVGQFYLDFPQVEDSAALAALAGRPAAGE</sequence>
<dbReference type="InterPro" id="IPR000836">
    <property type="entry name" value="PRTase_dom"/>
</dbReference>
<reference evidence="2 3" key="1">
    <citation type="submission" date="2019-11" db="EMBL/GenBank/DDBJ databases">
        <title>Draft genome sequence of Paludibacterium sp. dN18-1.</title>
        <authorList>
            <person name="Im W.-T."/>
        </authorList>
    </citation>
    <scope>NUCLEOTIDE SEQUENCE [LARGE SCALE GENOMIC DNA]</scope>
    <source>
        <strain evidence="3">dN 18-1</strain>
    </source>
</reference>
<organism evidence="2 3">
    <name type="scientific">Paludibacterium denitrificans</name>
    <dbReference type="NCBI Taxonomy" id="2675226"/>
    <lineage>
        <taxon>Bacteria</taxon>
        <taxon>Pseudomonadati</taxon>
        <taxon>Pseudomonadota</taxon>
        <taxon>Betaproteobacteria</taxon>
        <taxon>Neisseriales</taxon>
        <taxon>Chromobacteriaceae</taxon>
        <taxon>Paludibacterium</taxon>
    </lineage>
</organism>
<proteinExistence type="predicted"/>
<keyword evidence="2" id="KW-0328">Glycosyltransferase</keyword>
<gene>
    <name evidence="2" type="ORF">GKE73_10055</name>
</gene>
<evidence type="ECO:0000313" key="3">
    <source>
        <dbReference type="Proteomes" id="UP000446658"/>
    </source>
</evidence>
<dbReference type="InterPro" id="IPR029057">
    <property type="entry name" value="PRTase-like"/>
</dbReference>
<dbReference type="EMBL" id="WLYX01000001">
    <property type="protein sequence ID" value="MTD33343.1"/>
    <property type="molecule type" value="Genomic_DNA"/>
</dbReference>
<comment type="caution">
    <text evidence="2">The sequence shown here is derived from an EMBL/GenBank/DDBJ whole genome shotgun (WGS) entry which is preliminary data.</text>
</comment>
<dbReference type="Gene3D" id="3.30.1310.20">
    <property type="entry name" value="PRTase-like"/>
    <property type="match status" value="1"/>
</dbReference>
<accession>A0A844GAC5</accession>
<feature type="domain" description="Phosphoribosyltransferase" evidence="1">
    <location>
        <begin position="6"/>
        <end position="193"/>
    </location>
</feature>
<dbReference type="Proteomes" id="UP000446658">
    <property type="component" value="Unassembled WGS sequence"/>
</dbReference>
<name>A0A844GAC5_9NEIS</name>
<dbReference type="AlphaFoldDB" id="A0A844GAC5"/>
<dbReference type="Gene3D" id="3.40.50.2020">
    <property type="match status" value="1"/>
</dbReference>
<dbReference type="SUPFAM" id="SSF53271">
    <property type="entry name" value="PRTase-like"/>
    <property type="match status" value="1"/>
</dbReference>
<keyword evidence="3" id="KW-1185">Reference proteome</keyword>
<dbReference type="CDD" id="cd06223">
    <property type="entry name" value="PRTases_typeI"/>
    <property type="match status" value="1"/>
</dbReference>
<evidence type="ECO:0000313" key="2">
    <source>
        <dbReference type="EMBL" id="MTD33343.1"/>
    </source>
</evidence>
<dbReference type="GO" id="GO:0016757">
    <property type="term" value="F:glycosyltransferase activity"/>
    <property type="evidence" value="ECO:0007669"/>
    <property type="project" value="UniProtKB-KW"/>
</dbReference>